<dbReference type="InterPro" id="IPR032157">
    <property type="entry name" value="PAC4"/>
</dbReference>
<proteinExistence type="predicted"/>
<evidence type="ECO:0000313" key="1">
    <source>
        <dbReference type="EMBL" id="POM84850.1"/>
    </source>
</evidence>
<dbReference type="GO" id="GO:0043248">
    <property type="term" value="P:proteasome assembly"/>
    <property type="evidence" value="ECO:0007669"/>
    <property type="project" value="InterPro"/>
</dbReference>
<dbReference type="VEuPathDB" id="CryptoDB:CmeUKMEL1_14455"/>
<dbReference type="Pfam" id="PF16093">
    <property type="entry name" value="PAC4"/>
    <property type="match status" value="1"/>
</dbReference>
<dbReference type="AlphaFoldDB" id="A0A2P4Z4C0"/>
<name>A0A2P4Z4C0_9CRYT</name>
<keyword evidence="2" id="KW-1185">Reference proteome</keyword>
<organism evidence="1 2">
    <name type="scientific">Cryptosporidium meleagridis</name>
    <dbReference type="NCBI Taxonomy" id="93969"/>
    <lineage>
        <taxon>Eukaryota</taxon>
        <taxon>Sar</taxon>
        <taxon>Alveolata</taxon>
        <taxon>Apicomplexa</taxon>
        <taxon>Conoidasida</taxon>
        <taxon>Coccidia</taxon>
        <taxon>Eucoccidiorida</taxon>
        <taxon>Eimeriorina</taxon>
        <taxon>Cryptosporidiidae</taxon>
        <taxon>Cryptosporidium</taxon>
    </lineage>
</organism>
<dbReference type="OrthoDB" id="10396070at2759"/>
<gene>
    <name evidence="1" type="ORF">CmeUKMEL1_14455</name>
</gene>
<protein>
    <submittedName>
        <fullName evidence="1">Uncharacterized protein</fullName>
    </submittedName>
</protein>
<reference evidence="1 2" key="1">
    <citation type="submission" date="2014-04" db="EMBL/GenBank/DDBJ databases">
        <title>Comparative Genomics of Cryptosporidium Species.</title>
        <authorList>
            <person name="Silva J.C."/>
            <person name="Su Q."/>
            <person name="Chalmers R."/>
            <person name="Chibucos M.C."/>
            <person name="Elwin K."/>
            <person name="Godinez A."/>
            <person name="Guo F."/>
            <person name="Huynh K."/>
            <person name="Orvis J."/>
            <person name="Ott S."/>
            <person name="Sadzewicz L."/>
            <person name="Sengamalay N."/>
            <person name="Shetty A."/>
            <person name="Sun M."/>
            <person name="Tallon L."/>
            <person name="Xiao L."/>
            <person name="Zhang H."/>
            <person name="Fraser C.M."/>
            <person name="Zhu G."/>
            <person name="Kissinger J."/>
            <person name="Widmer G."/>
        </authorList>
    </citation>
    <scope>NUCLEOTIDE SEQUENCE [LARGE SCALE GENOMIC DNA]</scope>
    <source>
        <strain evidence="1 2">UKMEL1</strain>
    </source>
</reference>
<accession>A0A2P4Z4C0</accession>
<evidence type="ECO:0000313" key="2">
    <source>
        <dbReference type="Proteomes" id="UP000236928"/>
    </source>
</evidence>
<sequence>MKLIKRRTIYFENENINVIVIDFGASFYVWVGKFSNIESLSVSFPLSNNKSISNEFASSSLLGEDELCTSISSYLCRQLKAPILLSINTANIEINDMNINEFKHLVNKNIVNLIME</sequence>
<dbReference type="EMBL" id="JIBK01000048">
    <property type="protein sequence ID" value="POM84850.1"/>
    <property type="molecule type" value="Genomic_DNA"/>
</dbReference>
<dbReference type="Proteomes" id="UP000236928">
    <property type="component" value="Unassembled WGS sequence"/>
</dbReference>
<comment type="caution">
    <text evidence="1">The sequence shown here is derived from an EMBL/GenBank/DDBJ whole genome shotgun (WGS) entry which is preliminary data.</text>
</comment>